<evidence type="ECO:0000256" key="4">
    <source>
        <dbReference type="ARBA" id="ARBA00022840"/>
    </source>
</evidence>
<dbReference type="GO" id="GO:0005886">
    <property type="term" value="C:plasma membrane"/>
    <property type="evidence" value="ECO:0007669"/>
    <property type="project" value="UniProtKB-SubCell"/>
</dbReference>
<dbReference type="InterPro" id="IPR011527">
    <property type="entry name" value="ABC1_TM_dom"/>
</dbReference>
<dbReference type="EMBL" id="VCKX01000446">
    <property type="protein sequence ID" value="TMR12528.1"/>
    <property type="molecule type" value="Genomic_DNA"/>
</dbReference>
<evidence type="ECO:0000256" key="7">
    <source>
        <dbReference type="SAM" id="Phobius"/>
    </source>
</evidence>
<dbReference type="Gene3D" id="1.20.1560.10">
    <property type="entry name" value="ABC transporter type 1, transmembrane domain"/>
    <property type="match status" value="1"/>
</dbReference>
<comment type="caution">
    <text evidence="10">The sequence shown here is derived from an EMBL/GenBank/DDBJ whole genome shotgun (WGS) entry which is preliminary data.</text>
</comment>
<evidence type="ECO:0000256" key="2">
    <source>
        <dbReference type="ARBA" id="ARBA00022692"/>
    </source>
</evidence>
<dbReference type="PANTHER" id="PTHR43394:SF1">
    <property type="entry name" value="ATP-BINDING CASSETTE SUB-FAMILY B MEMBER 10, MITOCHONDRIAL"/>
    <property type="match status" value="1"/>
</dbReference>
<sequence>MRWAGALGSLVSGVPTVVLRLRKALALAVESAPLTVGLYVCVTVVSGAVPVAITWLTKSLVDHLVAGSPAGAIARLAVGLGLAGMVATTLPALGELCGKELRRAVSLQAQDRLFASLERNIGLRRFEDPSFLDQLRLAQQAGGTTSSLAVDGVLGIVRALLTIGGFVGILWLLGPLFSVLAICSGVPLLIVEVVLSRRRVGLFQRMSPAERRELFYGELLSSVEAAKEVRIFGIGPFLRARVYAERRATNAAHRDFERKEVAIQLGLSLFASVISVTGVLWVATGAAGNTGMSVGDVLMLVGALAGIQGAMVALAAEIAQSSQALFMFKHYLATVEAGPELPKAASPARLPALRQGIELRDVWFRYSDEHPWILRGVDLRIPYGETVALVGLNGSGKSTIVKLLCRFYDPSRGAILWDGVDLRDVDPEALRRRVTVLFQDYMHYDMTAEENIALGDLDARRQPARIEAAAVRARIHDKIVSLPRGYESLLTRAFYHEPEGEHPEEGVLLSEGQWQRLALARTFVREGRDLLILDEPSSGLDAESEHEIHSSLAEHRAGHAALLITHRLNAVRDAGLIVVLSDGVVVERGRHDDLVARDGGVYARLFALQASGYRTSGDGVPDIRPVVP</sequence>
<dbReference type="PROSITE" id="PS50893">
    <property type="entry name" value="ABC_TRANSPORTER_2"/>
    <property type="match status" value="1"/>
</dbReference>
<keyword evidence="11" id="KW-1185">Reference proteome</keyword>
<keyword evidence="5 7" id="KW-1133">Transmembrane helix</keyword>
<evidence type="ECO:0000313" key="11">
    <source>
        <dbReference type="Proteomes" id="UP000306628"/>
    </source>
</evidence>
<evidence type="ECO:0000313" key="10">
    <source>
        <dbReference type="EMBL" id="TMR12528.1"/>
    </source>
</evidence>
<keyword evidence="2 7" id="KW-0812">Transmembrane</keyword>
<keyword evidence="6 7" id="KW-0472">Membrane</keyword>
<dbReference type="SMART" id="SM00382">
    <property type="entry name" value="AAA"/>
    <property type="match status" value="1"/>
</dbReference>
<evidence type="ECO:0000256" key="1">
    <source>
        <dbReference type="ARBA" id="ARBA00004651"/>
    </source>
</evidence>
<feature type="transmembrane region" description="Helical" evidence="7">
    <location>
        <begin position="36"/>
        <end position="56"/>
    </location>
</feature>
<dbReference type="InterPro" id="IPR036640">
    <property type="entry name" value="ABC1_TM_sf"/>
</dbReference>
<organism evidence="10 11">
    <name type="scientific">Nonomuraea zeae</name>
    <dbReference type="NCBI Taxonomy" id="1642303"/>
    <lineage>
        <taxon>Bacteria</taxon>
        <taxon>Bacillati</taxon>
        <taxon>Actinomycetota</taxon>
        <taxon>Actinomycetes</taxon>
        <taxon>Streptosporangiales</taxon>
        <taxon>Streptosporangiaceae</taxon>
        <taxon>Nonomuraea</taxon>
    </lineage>
</organism>
<accession>A0A5S4F8C2</accession>
<dbReference type="Pfam" id="PF00005">
    <property type="entry name" value="ABC_tran"/>
    <property type="match status" value="1"/>
</dbReference>
<comment type="subcellular location">
    <subcellularLocation>
        <location evidence="1">Cell membrane</location>
        <topology evidence="1">Multi-pass membrane protein</topology>
    </subcellularLocation>
</comment>
<dbReference type="OrthoDB" id="9806127at2"/>
<name>A0A5S4F8C2_9ACTN</name>
<feature type="transmembrane region" description="Helical" evidence="7">
    <location>
        <begin position="177"/>
        <end position="195"/>
    </location>
</feature>
<dbReference type="SUPFAM" id="SSF90123">
    <property type="entry name" value="ABC transporter transmembrane region"/>
    <property type="match status" value="1"/>
</dbReference>
<dbReference type="Pfam" id="PF00664">
    <property type="entry name" value="ABC_membrane"/>
    <property type="match status" value="1"/>
</dbReference>
<dbReference type="PANTHER" id="PTHR43394">
    <property type="entry name" value="ATP-DEPENDENT PERMEASE MDL1, MITOCHONDRIAL"/>
    <property type="match status" value="1"/>
</dbReference>
<dbReference type="InterPro" id="IPR039421">
    <property type="entry name" value="Type_1_exporter"/>
</dbReference>
<feature type="transmembrane region" description="Helical" evidence="7">
    <location>
        <begin position="148"/>
        <end position="171"/>
    </location>
</feature>
<evidence type="ECO:0000259" key="9">
    <source>
        <dbReference type="PROSITE" id="PS50929"/>
    </source>
</evidence>
<evidence type="ECO:0000256" key="6">
    <source>
        <dbReference type="ARBA" id="ARBA00023136"/>
    </source>
</evidence>
<dbReference type="Gene3D" id="3.40.50.300">
    <property type="entry name" value="P-loop containing nucleotide triphosphate hydrolases"/>
    <property type="match status" value="1"/>
</dbReference>
<proteinExistence type="predicted"/>
<dbReference type="InterPro" id="IPR003593">
    <property type="entry name" value="AAA+_ATPase"/>
</dbReference>
<feature type="domain" description="ABC transporter" evidence="8">
    <location>
        <begin position="357"/>
        <end position="607"/>
    </location>
</feature>
<dbReference type="PROSITE" id="PS50929">
    <property type="entry name" value="ABC_TM1F"/>
    <property type="match status" value="1"/>
</dbReference>
<dbReference type="InterPro" id="IPR003439">
    <property type="entry name" value="ABC_transporter-like_ATP-bd"/>
</dbReference>
<feature type="transmembrane region" description="Helical" evidence="7">
    <location>
        <begin position="261"/>
        <end position="282"/>
    </location>
</feature>
<protein>
    <submittedName>
        <fullName evidence="10">ABC transporter ATP-binding protein</fullName>
    </submittedName>
</protein>
<dbReference type="InterPro" id="IPR027417">
    <property type="entry name" value="P-loop_NTPase"/>
</dbReference>
<dbReference type="GO" id="GO:0016887">
    <property type="term" value="F:ATP hydrolysis activity"/>
    <property type="evidence" value="ECO:0007669"/>
    <property type="project" value="InterPro"/>
</dbReference>
<dbReference type="AlphaFoldDB" id="A0A5S4F8C2"/>
<dbReference type="SUPFAM" id="SSF52540">
    <property type="entry name" value="P-loop containing nucleoside triphosphate hydrolases"/>
    <property type="match status" value="1"/>
</dbReference>
<feature type="domain" description="ABC transmembrane type-1" evidence="9">
    <location>
        <begin position="38"/>
        <end position="323"/>
    </location>
</feature>
<dbReference type="Proteomes" id="UP000306628">
    <property type="component" value="Unassembled WGS sequence"/>
</dbReference>
<evidence type="ECO:0000259" key="8">
    <source>
        <dbReference type="PROSITE" id="PS50893"/>
    </source>
</evidence>
<gene>
    <name evidence="10" type="ORF">ETD85_58335</name>
</gene>
<keyword evidence="4 10" id="KW-0067">ATP-binding</keyword>
<keyword evidence="3" id="KW-0547">Nucleotide-binding</keyword>
<dbReference type="GO" id="GO:0015421">
    <property type="term" value="F:ABC-type oligopeptide transporter activity"/>
    <property type="evidence" value="ECO:0007669"/>
    <property type="project" value="TreeGrafter"/>
</dbReference>
<evidence type="ECO:0000256" key="3">
    <source>
        <dbReference type="ARBA" id="ARBA00022741"/>
    </source>
</evidence>
<evidence type="ECO:0000256" key="5">
    <source>
        <dbReference type="ARBA" id="ARBA00022989"/>
    </source>
</evidence>
<feature type="transmembrane region" description="Helical" evidence="7">
    <location>
        <begin position="297"/>
        <end position="319"/>
    </location>
</feature>
<dbReference type="RefSeq" id="WP_138698421.1">
    <property type="nucleotide sequence ID" value="NZ_JBHSAZ010000052.1"/>
</dbReference>
<dbReference type="GO" id="GO:0005524">
    <property type="term" value="F:ATP binding"/>
    <property type="evidence" value="ECO:0007669"/>
    <property type="project" value="UniProtKB-KW"/>
</dbReference>
<reference evidence="10 11" key="1">
    <citation type="submission" date="2019-05" db="EMBL/GenBank/DDBJ databases">
        <title>Draft genome sequence of Nonomuraea zeae DSM 100528.</title>
        <authorList>
            <person name="Saricaoglu S."/>
            <person name="Isik K."/>
        </authorList>
    </citation>
    <scope>NUCLEOTIDE SEQUENCE [LARGE SCALE GENOMIC DNA]</scope>
    <source>
        <strain evidence="10 11">DSM 100528</strain>
    </source>
</reference>